<dbReference type="InterPro" id="IPR023996">
    <property type="entry name" value="TonB-dep_OMP_SusC/RagA"/>
</dbReference>
<evidence type="ECO:0000256" key="2">
    <source>
        <dbReference type="ARBA" id="ARBA00022448"/>
    </source>
</evidence>
<dbReference type="PROSITE" id="PS52016">
    <property type="entry name" value="TONB_DEPENDENT_REC_3"/>
    <property type="match status" value="1"/>
</dbReference>
<feature type="domain" description="TonB-dependent receptor plug" evidence="10">
    <location>
        <begin position="200"/>
        <end position="307"/>
    </location>
</feature>
<dbReference type="SUPFAM" id="SSF56935">
    <property type="entry name" value="Porins"/>
    <property type="match status" value="1"/>
</dbReference>
<proteinExistence type="inferred from homology"/>
<dbReference type="InterPro" id="IPR008969">
    <property type="entry name" value="CarboxyPept-like_regulatory"/>
</dbReference>
<feature type="compositionally biased region" description="Polar residues" evidence="8">
    <location>
        <begin position="554"/>
        <end position="567"/>
    </location>
</feature>
<comment type="similarity">
    <text evidence="7">Belongs to the TonB-dependent receptor family.</text>
</comment>
<dbReference type="AlphaFoldDB" id="A0A2T7BGZ0"/>
<keyword evidence="9" id="KW-0732">Signal</keyword>
<keyword evidence="5 7" id="KW-0472">Membrane</keyword>
<sequence>MKLTAIILLAACLQVTAKGYSQDITLSEKNAPLKKIFRLIEKQTGYAFFFDHSLVDQAPNVSIAAKAASLEKVMSLCLQDQHLTYTIVGKNVVIESRDEKAARADAPVLAMIRGKVTDEQGNPLPGASVMVKGSKAGTATAADGSFQLNAPNDAVLVVSYLGYENKEVVANGNAPLTIVLKLSVNTTTEVVVIGYGTVRKSDLTGAVSQVKGADVTSQPVSNAMQSLSGRAPGVRVVQTNGAPGGPVTVRIRGTNSILGGNEPLYVVDGFPYDGNPDFLQPSDIASMEILKDASSTAIYGSRGANGIVMITTNSGKKNDRTRVDFNTGYGIQSVTKKMKLLNAQQYAKLYNEQAANDNLAPYFTQQQIDSLGSAPGTDWQDLVLRNAPLSTTSATVSGGSEKTRFSVSAGAFLQDGIIRNSNFKRYSLRSSIEHDISKIFTVSYNATLVQYGGNEQTSLLGNRGSDVVSGMLMAPPTLSPYLPNGGYRRLNTAYPFISNAIINPVMTINQTSNQLKRNRVFTNAAITIKPLDGLAIRISGGLNNADDRRDQHSNIEPSNNSVGSASVSTAQTTNLLNENVATYNKTFGRHAINALAGITYQENTNTTLLGSGIGFLSDVTGTGNLQSAGTPGIPSTSYNKWAIISYLARLNYTLDDKYLFTVSMRRDGYSGYSKGNQWGNFPSAAIAWRVSNEPFLRNSQVINDLKVRASYGVSGSNAIGAYQTLNLLTASTTVFGDGQHIGYAPGSQLPGDLKWETTYQGDFGVDASFLHGVLHVTADFYDKRTKNLLNTVSLPASMGYQTTVQNIGEISNRGMEYAADATVLDRAVHWNVGANISFNRNKVVKLYNGQDIYGTPVYTGSINDYVNLLREGQPFGIFYGYKETGYTDKGTIQYEDRNKDGLINAADKTYIGNPNPKFIYGFNSVATYKGFELTVFIQGSQGNNIFNLNQAATLDLGMGLNLPAAVATDHWTPDHTDAKYPKITNTLSGNISNRFVEDGSYLRFKNIQLAYTIPFKGDAMKWFKKAQVYVSGQNLITLTKYSWYDPEINAYTGTSQVMQGIDYTTYPAFKSVTFGIRCGF</sequence>
<feature type="signal peptide" evidence="9">
    <location>
        <begin position="1"/>
        <end position="17"/>
    </location>
</feature>
<dbReference type="InterPro" id="IPR036942">
    <property type="entry name" value="Beta-barrel_TonB_sf"/>
</dbReference>
<evidence type="ECO:0000256" key="1">
    <source>
        <dbReference type="ARBA" id="ARBA00004571"/>
    </source>
</evidence>
<evidence type="ECO:0000256" key="4">
    <source>
        <dbReference type="ARBA" id="ARBA00022692"/>
    </source>
</evidence>
<dbReference type="InterPro" id="IPR037066">
    <property type="entry name" value="Plug_dom_sf"/>
</dbReference>
<dbReference type="OrthoDB" id="9768177at2"/>
<dbReference type="Gene3D" id="2.170.130.10">
    <property type="entry name" value="TonB-dependent receptor, plug domain"/>
    <property type="match status" value="1"/>
</dbReference>
<dbReference type="InterPro" id="IPR023997">
    <property type="entry name" value="TonB-dep_OMP_SusC/RagA_CS"/>
</dbReference>
<evidence type="ECO:0000256" key="9">
    <source>
        <dbReference type="SAM" id="SignalP"/>
    </source>
</evidence>
<keyword evidence="4 7" id="KW-0812">Transmembrane</keyword>
<comment type="subcellular location">
    <subcellularLocation>
        <location evidence="1 7">Cell outer membrane</location>
        <topology evidence="1 7">Multi-pass membrane protein</topology>
    </subcellularLocation>
</comment>
<evidence type="ECO:0000256" key="8">
    <source>
        <dbReference type="SAM" id="MobiDB-lite"/>
    </source>
</evidence>
<evidence type="ECO:0000259" key="10">
    <source>
        <dbReference type="Pfam" id="PF07715"/>
    </source>
</evidence>
<feature type="region of interest" description="Disordered" evidence="8">
    <location>
        <begin position="545"/>
        <end position="567"/>
    </location>
</feature>
<keyword evidence="12" id="KW-1185">Reference proteome</keyword>
<evidence type="ECO:0000256" key="3">
    <source>
        <dbReference type="ARBA" id="ARBA00022452"/>
    </source>
</evidence>
<dbReference type="RefSeq" id="WP_108687391.1">
    <property type="nucleotide sequence ID" value="NZ_QCYK01000002.1"/>
</dbReference>
<dbReference type="Gene3D" id="2.60.40.1120">
    <property type="entry name" value="Carboxypeptidase-like, regulatory domain"/>
    <property type="match status" value="1"/>
</dbReference>
<accession>A0A2T7BGZ0</accession>
<keyword evidence="3 7" id="KW-1134">Transmembrane beta strand</keyword>
<keyword evidence="2 7" id="KW-0813">Transport</keyword>
<dbReference type="InterPro" id="IPR012910">
    <property type="entry name" value="Plug_dom"/>
</dbReference>
<name>A0A2T7BGZ0_9BACT</name>
<dbReference type="GO" id="GO:0009279">
    <property type="term" value="C:cell outer membrane"/>
    <property type="evidence" value="ECO:0007669"/>
    <property type="project" value="UniProtKB-SubCell"/>
</dbReference>
<evidence type="ECO:0000256" key="6">
    <source>
        <dbReference type="ARBA" id="ARBA00023237"/>
    </source>
</evidence>
<dbReference type="InterPro" id="IPR039426">
    <property type="entry name" value="TonB-dep_rcpt-like"/>
</dbReference>
<evidence type="ECO:0000313" key="12">
    <source>
        <dbReference type="Proteomes" id="UP000244450"/>
    </source>
</evidence>
<dbReference type="Proteomes" id="UP000244450">
    <property type="component" value="Unassembled WGS sequence"/>
</dbReference>
<gene>
    <name evidence="11" type="ORF">DCC81_14815</name>
</gene>
<evidence type="ECO:0000256" key="7">
    <source>
        <dbReference type="PROSITE-ProRule" id="PRU01360"/>
    </source>
</evidence>
<evidence type="ECO:0000256" key="5">
    <source>
        <dbReference type="ARBA" id="ARBA00023136"/>
    </source>
</evidence>
<dbReference type="EMBL" id="QCYK01000002">
    <property type="protein sequence ID" value="PUZ25551.1"/>
    <property type="molecule type" value="Genomic_DNA"/>
</dbReference>
<protein>
    <submittedName>
        <fullName evidence="11">SusC/RagA family TonB-linked outer membrane protein</fullName>
    </submittedName>
</protein>
<dbReference type="Gene3D" id="2.40.170.20">
    <property type="entry name" value="TonB-dependent receptor, beta-barrel domain"/>
    <property type="match status" value="1"/>
</dbReference>
<keyword evidence="6 7" id="KW-0998">Cell outer membrane</keyword>
<dbReference type="Pfam" id="PF13715">
    <property type="entry name" value="CarbopepD_reg_2"/>
    <property type="match status" value="1"/>
</dbReference>
<dbReference type="Pfam" id="PF07715">
    <property type="entry name" value="Plug"/>
    <property type="match status" value="1"/>
</dbReference>
<organism evidence="11 12">
    <name type="scientific">Chitinophaga parva</name>
    <dbReference type="NCBI Taxonomy" id="2169414"/>
    <lineage>
        <taxon>Bacteria</taxon>
        <taxon>Pseudomonadati</taxon>
        <taxon>Bacteroidota</taxon>
        <taxon>Chitinophagia</taxon>
        <taxon>Chitinophagales</taxon>
        <taxon>Chitinophagaceae</taxon>
        <taxon>Chitinophaga</taxon>
    </lineage>
</organism>
<evidence type="ECO:0000313" key="11">
    <source>
        <dbReference type="EMBL" id="PUZ25551.1"/>
    </source>
</evidence>
<feature type="chain" id="PRO_5015445927" evidence="9">
    <location>
        <begin position="18"/>
        <end position="1080"/>
    </location>
</feature>
<dbReference type="NCBIfam" id="TIGR04057">
    <property type="entry name" value="SusC_RagA_signa"/>
    <property type="match status" value="1"/>
</dbReference>
<reference evidence="11 12" key="1">
    <citation type="submission" date="2018-04" db="EMBL/GenBank/DDBJ databases">
        <title>Chitinophaga fuyangensis sp. nov., isolated from soil in a chemical factory.</title>
        <authorList>
            <person name="Chen K."/>
        </authorList>
    </citation>
    <scope>NUCLEOTIDE SEQUENCE [LARGE SCALE GENOMIC DNA]</scope>
    <source>
        <strain evidence="11 12">LY-1</strain>
    </source>
</reference>
<comment type="caution">
    <text evidence="11">The sequence shown here is derived from an EMBL/GenBank/DDBJ whole genome shotgun (WGS) entry which is preliminary data.</text>
</comment>
<dbReference type="SUPFAM" id="SSF49464">
    <property type="entry name" value="Carboxypeptidase regulatory domain-like"/>
    <property type="match status" value="1"/>
</dbReference>
<dbReference type="NCBIfam" id="TIGR04056">
    <property type="entry name" value="OMP_RagA_SusC"/>
    <property type="match status" value="1"/>
</dbReference>